<dbReference type="PROSITE" id="PS51257">
    <property type="entry name" value="PROKAR_LIPOPROTEIN"/>
    <property type="match status" value="1"/>
</dbReference>
<evidence type="ECO:0000256" key="1">
    <source>
        <dbReference type="SAM" id="MobiDB-lite"/>
    </source>
</evidence>
<organism evidence="3 4">
    <name type="scientific">Nannocystis pusilla</name>
    <dbReference type="NCBI Taxonomy" id="889268"/>
    <lineage>
        <taxon>Bacteria</taxon>
        <taxon>Pseudomonadati</taxon>
        <taxon>Myxococcota</taxon>
        <taxon>Polyangia</taxon>
        <taxon>Nannocystales</taxon>
        <taxon>Nannocystaceae</taxon>
        <taxon>Nannocystis</taxon>
    </lineage>
</organism>
<evidence type="ECO:0008006" key="5">
    <source>
        <dbReference type="Google" id="ProtNLM"/>
    </source>
</evidence>
<keyword evidence="4" id="KW-1185">Reference proteome</keyword>
<dbReference type="AlphaFoldDB" id="A0A9X3ERC9"/>
<feature type="region of interest" description="Disordered" evidence="1">
    <location>
        <begin position="24"/>
        <end position="55"/>
    </location>
</feature>
<feature type="chain" id="PRO_5040820070" description="Lipoprotein" evidence="2">
    <location>
        <begin position="21"/>
        <end position="167"/>
    </location>
</feature>
<reference evidence="3" key="1">
    <citation type="submission" date="2022-11" db="EMBL/GenBank/DDBJ databases">
        <title>Minimal conservation of predation-associated metabolite biosynthetic gene clusters underscores biosynthetic potential of Myxococcota including descriptions for ten novel species: Archangium lansinium sp. nov., Myxococcus landrumus sp. nov., Nannocystis bai.</title>
        <authorList>
            <person name="Ahearne A."/>
            <person name="Stevens C."/>
            <person name="Phillips K."/>
        </authorList>
    </citation>
    <scope>NUCLEOTIDE SEQUENCE</scope>
    <source>
        <strain evidence="3">Na p29</strain>
    </source>
</reference>
<feature type="signal peptide" evidence="2">
    <location>
        <begin position="1"/>
        <end position="20"/>
    </location>
</feature>
<proteinExistence type="predicted"/>
<name>A0A9X3ERC9_9BACT</name>
<dbReference type="RefSeq" id="WP_267770467.1">
    <property type="nucleotide sequence ID" value="NZ_JAPNKE010000002.1"/>
</dbReference>
<keyword evidence="2" id="KW-0732">Signal</keyword>
<accession>A0A9X3ERC9</accession>
<evidence type="ECO:0000313" key="3">
    <source>
        <dbReference type="EMBL" id="MCY1007830.1"/>
    </source>
</evidence>
<dbReference type="Proteomes" id="UP001150924">
    <property type="component" value="Unassembled WGS sequence"/>
</dbReference>
<sequence length="167" mass="16525">MFVSRRAASLLLSLSFACQGQVGEPTDTAVSQSSSTTTTSGTASTTTTTTTTTAGEGSTVDDGCDAHAIGDWGECAPGNLAGCGWQASGTDGELLCLAPTSGGFNVCGIRNCVDVCDCFAPPATGTAVPVCAAILGSGANGCALYCAGGQVCPDGMECQSGYCYWEG</sequence>
<dbReference type="EMBL" id="JAPNKE010000002">
    <property type="protein sequence ID" value="MCY1007830.1"/>
    <property type="molecule type" value="Genomic_DNA"/>
</dbReference>
<gene>
    <name evidence="3" type="ORF">OV079_20185</name>
</gene>
<feature type="compositionally biased region" description="Low complexity" evidence="1">
    <location>
        <begin position="26"/>
        <end position="55"/>
    </location>
</feature>
<evidence type="ECO:0000256" key="2">
    <source>
        <dbReference type="SAM" id="SignalP"/>
    </source>
</evidence>
<comment type="caution">
    <text evidence="3">The sequence shown here is derived from an EMBL/GenBank/DDBJ whole genome shotgun (WGS) entry which is preliminary data.</text>
</comment>
<protein>
    <recommendedName>
        <fullName evidence="5">Lipoprotein</fullName>
    </recommendedName>
</protein>
<evidence type="ECO:0000313" key="4">
    <source>
        <dbReference type="Proteomes" id="UP001150924"/>
    </source>
</evidence>